<sequence length="256" mass="28788">MTKNNLLTEWTPLKYLEKNNQEGYAIVVLNRPIQIQTFGKLWNNAKIRHCVDGGLNRFLEYKETKCTNQILKPPDLISGDFDSTSDKSMEYAKSKNCEIVHTPDQNETDFTKALRVLSPKLEQTQTKSILVICETSGRLDQIMANINTIFKSKSILQISTETLLLSSSSLSILLSPGLHKIHIPSEIVVGKYWCGLIPFSKSIISTKGLKWNLNKTCCEFGGMVSTSNTYEDDTDCVEVQTDNYVLFTMGIATSKD</sequence>
<dbReference type="GO" id="GO:0004788">
    <property type="term" value="F:thiamine diphosphokinase activity"/>
    <property type="evidence" value="ECO:0007669"/>
    <property type="project" value="UniProtKB-UniRule"/>
</dbReference>
<dbReference type="InterPro" id="IPR007373">
    <property type="entry name" value="Thiamin_PyroPKinase_B1-bd"/>
</dbReference>
<dbReference type="Gene3D" id="2.60.120.320">
    <property type="entry name" value="Thiamin pyrophosphokinase, thiamin-binding domain"/>
    <property type="match status" value="1"/>
</dbReference>
<dbReference type="SMART" id="SM00983">
    <property type="entry name" value="TPK_B1_binding"/>
    <property type="match status" value="1"/>
</dbReference>
<evidence type="ECO:0000313" key="9">
    <source>
        <dbReference type="EMBL" id="SSW99405.1"/>
    </source>
</evidence>
<dbReference type="PANTHER" id="PTHR13622">
    <property type="entry name" value="THIAMIN PYROPHOSPHOKINASE"/>
    <property type="match status" value="1"/>
</dbReference>
<keyword evidence="4 7" id="KW-0547">Nucleotide-binding</keyword>
<dbReference type="EMBL" id="UFQT01000097">
    <property type="protein sequence ID" value="SSX19785.1"/>
    <property type="molecule type" value="Genomic_DNA"/>
</dbReference>
<evidence type="ECO:0000256" key="7">
    <source>
        <dbReference type="PIRNR" id="PIRNR031057"/>
    </source>
</evidence>
<reference evidence="10" key="2">
    <citation type="submission" date="2018-07" db="EMBL/GenBank/DDBJ databases">
        <authorList>
            <person name="Quirk P.G."/>
            <person name="Krulwich T.A."/>
        </authorList>
    </citation>
    <scope>NUCLEOTIDE SEQUENCE</scope>
</reference>
<proteinExistence type="inferred from homology"/>
<dbReference type="GO" id="GO:0009229">
    <property type="term" value="P:thiamine diphosphate biosynthetic process"/>
    <property type="evidence" value="ECO:0007669"/>
    <property type="project" value="UniProtKB-UniRule"/>
</dbReference>
<keyword evidence="5 7" id="KW-0418">Kinase</keyword>
<protein>
    <recommendedName>
        <fullName evidence="7">Thiamine pyrophosphokinase</fullName>
        <ecNumber evidence="7">2.7.6.2</ecNumber>
    </recommendedName>
</protein>
<accession>A0A336K7Q5</accession>
<dbReference type="UniPathway" id="UPA00060">
    <property type="reaction ID" value="UER00597"/>
</dbReference>
<dbReference type="SUPFAM" id="SSF63999">
    <property type="entry name" value="Thiamin pyrophosphokinase, catalytic domain"/>
    <property type="match status" value="1"/>
</dbReference>
<dbReference type="EMBL" id="UFQS01000097">
    <property type="protein sequence ID" value="SSW99405.1"/>
    <property type="molecule type" value="Genomic_DNA"/>
</dbReference>
<dbReference type="GO" id="GO:0006772">
    <property type="term" value="P:thiamine metabolic process"/>
    <property type="evidence" value="ECO:0007669"/>
    <property type="project" value="InterPro"/>
</dbReference>
<dbReference type="AlphaFoldDB" id="A0A336K7Q5"/>
<dbReference type="NCBIfam" id="TIGR01378">
    <property type="entry name" value="thi_PPkinase"/>
    <property type="match status" value="1"/>
</dbReference>
<evidence type="ECO:0000256" key="1">
    <source>
        <dbReference type="ARBA" id="ARBA00005078"/>
    </source>
</evidence>
<dbReference type="Pfam" id="PF04263">
    <property type="entry name" value="TPK_catalytic"/>
    <property type="match status" value="1"/>
</dbReference>
<dbReference type="InterPro" id="IPR036371">
    <property type="entry name" value="TPK_B1-bd_sf"/>
</dbReference>
<evidence type="ECO:0000256" key="4">
    <source>
        <dbReference type="ARBA" id="ARBA00022741"/>
    </source>
</evidence>
<keyword evidence="6 7" id="KW-0067">ATP-binding</keyword>
<comment type="similarity">
    <text evidence="2 7">Belongs to the thiamine pyrophosphokinase family.</text>
</comment>
<evidence type="ECO:0000259" key="8">
    <source>
        <dbReference type="SMART" id="SM00983"/>
    </source>
</evidence>
<dbReference type="Gene3D" id="3.40.50.10240">
    <property type="entry name" value="Thiamin pyrophosphokinase, catalytic domain"/>
    <property type="match status" value="1"/>
</dbReference>
<dbReference type="GO" id="GO:0016301">
    <property type="term" value="F:kinase activity"/>
    <property type="evidence" value="ECO:0007669"/>
    <property type="project" value="UniProtKB-UniRule"/>
</dbReference>
<reference evidence="9" key="1">
    <citation type="submission" date="2018-04" db="EMBL/GenBank/DDBJ databases">
        <authorList>
            <person name="Go L.Y."/>
            <person name="Mitchell J.A."/>
        </authorList>
    </citation>
    <scope>NUCLEOTIDE SEQUENCE</scope>
    <source>
        <tissue evidence="9">Whole organism</tissue>
    </source>
</reference>
<dbReference type="FunFam" id="2.60.120.320:FF:000001">
    <property type="entry name" value="Thiamine pyrophosphokinase"/>
    <property type="match status" value="1"/>
</dbReference>
<evidence type="ECO:0000256" key="2">
    <source>
        <dbReference type="ARBA" id="ARBA00006785"/>
    </source>
</evidence>
<dbReference type="Pfam" id="PF04265">
    <property type="entry name" value="TPK_B1_binding"/>
    <property type="match status" value="1"/>
</dbReference>
<comment type="pathway">
    <text evidence="1 7">Cofactor biosynthesis; thiamine diphosphate biosynthesis; thiamine diphosphate from thiamine: step 1/1.</text>
</comment>
<evidence type="ECO:0000313" key="10">
    <source>
        <dbReference type="EMBL" id="SSX19785.1"/>
    </source>
</evidence>
<comment type="catalytic activity">
    <reaction evidence="7">
        <text>thiamine + ATP = thiamine diphosphate + AMP + H(+)</text>
        <dbReference type="Rhea" id="RHEA:11576"/>
        <dbReference type="ChEBI" id="CHEBI:15378"/>
        <dbReference type="ChEBI" id="CHEBI:18385"/>
        <dbReference type="ChEBI" id="CHEBI:30616"/>
        <dbReference type="ChEBI" id="CHEBI:58937"/>
        <dbReference type="ChEBI" id="CHEBI:456215"/>
    </reaction>
</comment>
<dbReference type="GO" id="GO:0030975">
    <property type="term" value="F:thiamine binding"/>
    <property type="evidence" value="ECO:0007669"/>
    <property type="project" value="UniProtKB-UniRule"/>
</dbReference>
<organism evidence="9">
    <name type="scientific">Culicoides sonorensis</name>
    <name type="common">Biting midge</name>
    <dbReference type="NCBI Taxonomy" id="179676"/>
    <lineage>
        <taxon>Eukaryota</taxon>
        <taxon>Metazoa</taxon>
        <taxon>Ecdysozoa</taxon>
        <taxon>Arthropoda</taxon>
        <taxon>Hexapoda</taxon>
        <taxon>Insecta</taxon>
        <taxon>Pterygota</taxon>
        <taxon>Neoptera</taxon>
        <taxon>Endopterygota</taxon>
        <taxon>Diptera</taxon>
        <taxon>Nematocera</taxon>
        <taxon>Chironomoidea</taxon>
        <taxon>Ceratopogonidae</taxon>
        <taxon>Ceratopogoninae</taxon>
        <taxon>Culicoides</taxon>
        <taxon>Monoculicoides</taxon>
    </lineage>
</organism>
<dbReference type="SUPFAM" id="SSF63862">
    <property type="entry name" value="Thiamin pyrophosphokinase, substrate-binding domain"/>
    <property type="match status" value="1"/>
</dbReference>
<dbReference type="PIRSF" id="PIRSF031057">
    <property type="entry name" value="Thiamin_pyrophosphokinase"/>
    <property type="match status" value="1"/>
</dbReference>
<dbReference type="InterPro" id="IPR016966">
    <property type="entry name" value="Thiamin_pyrophosphokinase_euk"/>
</dbReference>
<keyword evidence="3 7" id="KW-0808">Transferase</keyword>
<dbReference type="OMA" id="HHLYMMT"/>
<dbReference type="InterPro" id="IPR036759">
    <property type="entry name" value="TPK_catalytic_sf"/>
</dbReference>
<evidence type="ECO:0000256" key="6">
    <source>
        <dbReference type="ARBA" id="ARBA00022840"/>
    </source>
</evidence>
<feature type="domain" description="Thiamin pyrophosphokinase thiamin-binding" evidence="8">
    <location>
        <begin position="177"/>
        <end position="245"/>
    </location>
</feature>
<evidence type="ECO:0000256" key="3">
    <source>
        <dbReference type="ARBA" id="ARBA00022679"/>
    </source>
</evidence>
<dbReference type="InterPro" id="IPR007371">
    <property type="entry name" value="TPK_catalytic"/>
</dbReference>
<evidence type="ECO:0000256" key="5">
    <source>
        <dbReference type="ARBA" id="ARBA00022777"/>
    </source>
</evidence>
<dbReference type="CDD" id="cd07995">
    <property type="entry name" value="TPK"/>
    <property type="match status" value="1"/>
</dbReference>
<name>A0A336K7Q5_CULSO</name>
<dbReference type="EC" id="2.7.6.2" evidence="7"/>
<dbReference type="InterPro" id="IPR006282">
    <property type="entry name" value="Thi_PPkinase"/>
</dbReference>
<gene>
    <name evidence="9" type="primary">CSON015411</name>
</gene>
<dbReference type="PANTHER" id="PTHR13622:SF8">
    <property type="entry name" value="THIAMIN PYROPHOSPHOKINASE 1"/>
    <property type="match status" value="1"/>
</dbReference>
<dbReference type="GO" id="GO:0005524">
    <property type="term" value="F:ATP binding"/>
    <property type="evidence" value="ECO:0007669"/>
    <property type="project" value="UniProtKB-UniRule"/>
</dbReference>
<dbReference type="VEuPathDB" id="VectorBase:CSON015411"/>